<proteinExistence type="predicted"/>
<evidence type="ECO:0000313" key="1">
    <source>
        <dbReference type="EMBL" id="MFD0791490.1"/>
    </source>
</evidence>
<gene>
    <name evidence="1" type="ORF">ACFQ0P_13890</name>
</gene>
<name>A0ABW3AL61_9MICO</name>
<keyword evidence="2" id="KW-1185">Reference proteome</keyword>
<accession>A0ABW3AL61</accession>
<organism evidence="1 2">
    <name type="scientific">Microbacterium insulae</name>
    <dbReference type="NCBI Taxonomy" id="483014"/>
    <lineage>
        <taxon>Bacteria</taxon>
        <taxon>Bacillati</taxon>
        <taxon>Actinomycetota</taxon>
        <taxon>Actinomycetes</taxon>
        <taxon>Micrococcales</taxon>
        <taxon>Microbacteriaceae</taxon>
        <taxon>Microbacterium</taxon>
    </lineage>
</organism>
<comment type="caution">
    <text evidence="1">The sequence shown here is derived from an EMBL/GenBank/DDBJ whole genome shotgun (WGS) entry which is preliminary data.</text>
</comment>
<dbReference type="Proteomes" id="UP001597055">
    <property type="component" value="Unassembled WGS sequence"/>
</dbReference>
<protein>
    <recommendedName>
        <fullName evidence="3">Immunity protein 35 domain-containing protein</fullName>
    </recommendedName>
</protein>
<evidence type="ECO:0008006" key="3">
    <source>
        <dbReference type="Google" id="ProtNLM"/>
    </source>
</evidence>
<sequence length="82" mass="9345">MLSFDEAREIAADHYGEPFAVNGAEDDGFCLVTPQRVRDDEARGLIVVGGAWIVVDREKGEIDLWPHLDYLDRVRRMRPVAF</sequence>
<dbReference type="EMBL" id="JBHTII010000002">
    <property type="protein sequence ID" value="MFD0791490.1"/>
    <property type="molecule type" value="Genomic_DNA"/>
</dbReference>
<evidence type="ECO:0000313" key="2">
    <source>
        <dbReference type="Proteomes" id="UP001597055"/>
    </source>
</evidence>
<dbReference type="RefSeq" id="WP_204979248.1">
    <property type="nucleotide sequence ID" value="NZ_JBHTII010000002.1"/>
</dbReference>
<reference evidence="2" key="1">
    <citation type="journal article" date="2019" name="Int. J. Syst. Evol. Microbiol.">
        <title>The Global Catalogue of Microorganisms (GCM) 10K type strain sequencing project: providing services to taxonomists for standard genome sequencing and annotation.</title>
        <authorList>
            <consortium name="The Broad Institute Genomics Platform"/>
            <consortium name="The Broad Institute Genome Sequencing Center for Infectious Disease"/>
            <person name="Wu L."/>
            <person name="Ma J."/>
        </authorList>
    </citation>
    <scope>NUCLEOTIDE SEQUENCE [LARGE SCALE GENOMIC DNA]</scope>
    <source>
        <strain evidence="2">CCUG 54523</strain>
    </source>
</reference>